<keyword evidence="1" id="KW-0812">Transmembrane</keyword>
<dbReference type="EMBL" id="OV121136">
    <property type="protein sequence ID" value="CAH0557002.1"/>
    <property type="molecule type" value="Genomic_DNA"/>
</dbReference>
<dbReference type="GO" id="GO:0016706">
    <property type="term" value="F:2-oxoglutarate-dependent dioxygenase activity"/>
    <property type="evidence" value="ECO:0007669"/>
    <property type="project" value="TreeGrafter"/>
</dbReference>
<dbReference type="Gene3D" id="2.60.120.650">
    <property type="entry name" value="Cupin"/>
    <property type="match status" value="1"/>
</dbReference>
<accession>A0A9P0FJ01</accession>
<sequence>MEKAEDRLKTILEKWKATKAGDAQFSKLDVFVKLQKPSVCSKSFVLFGLVLVGFSILVWYKLEAILNKECLLEVPGSVLRPPEYCEICRNVTTIDKVENISPESFYYDYVKPCKPVIVKDGALGWEAMKLFSFDFFKHVYESLPEKRTNTRCQFFPYQTEFRSLKEVFNMSSARAKLEPGEKNWYIGFNNCNDEAGQILKQYYETPYFLSPNLENIALSWIFMGGPGHGAQMHVDNVIYPSWQAQLSGRKKWILAPPPECYYKCKEISVIVEPGEIIALNTNRWYHQTFVQPGEISITIGSEFF</sequence>
<proteinExistence type="predicted"/>
<reference evidence="3" key="1">
    <citation type="submission" date="2021-12" db="EMBL/GenBank/DDBJ databases">
        <authorList>
            <person name="King R."/>
        </authorList>
    </citation>
    <scope>NUCLEOTIDE SEQUENCE</scope>
</reference>
<dbReference type="SUPFAM" id="SSF51197">
    <property type="entry name" value="Clavaminate synthase-like"/>
    <property type="match status" value="1"/>
</dbReference>
<evidence type="ECO:0000256" key="1">
    <source>
        <dbReference type="SAM" id="Phobius"/>
    </source>
</evidence>
<organism evidence="3 4">
    <name type="scientific">Brassicogethes aeneus</name>
    <name type="common">Rape pollen beetle</name>
    <name type="synonym">Meligethes aeneus</name>
    <dbReference type="NCBI Taxonomy" id="1431903"/>
    <lineage>
        <taxon>Eukaryota</taxon>
        <taxon>Metazoa</taxon>
        <taxon>Ecdysozoa</taxon>
        <taxon>Arthropoda</taxon>
        <taxon>Hexapoda</taxon>
        <taxon>Insecta</taxon>
        <taxon>Pterygota</taxon>
        <taxon>Neoptera</taxon>
        <taxon>Endopterygota</taxon>
        <taxon>Coleoptera</taxon>
        <taxon>Polyphaga</taxon>
        <taxon>Cucujiformia</taxon>
        <taxon>Nitidulidae</taxon>
        <taxon>Meligethinae</taxon>
        <taxon>Brassicogethes</taxon>
    </lineage>
</organism>
<dbReference type="InterPro" id="IPR050910">
    <property type="entry name" value="JMJD6_ArgDemeth/LysHydrox"/>
</dbReference>
<dbReference type="Proteomes" id="UP001154078">
    <property type="component" value="Chromosome 5"/>
</dbReference>
<gene>
    <name evidence="3" type="ORF">MELIAE_LOCUS7811</name>
</gene>
<keyword evidence="1" id="KW-0472">Membrane</keyword>
<dbReference type="AlphaFoldDB" id="A0A9P0FJ01"/>
<feature type="domain" description="Cupin-like" evidence="2">
    <location>
        <begin position="102"/>
        <end position="259"/>
    </location>
</feature>
<evidence type="ECO:0000313" key="4">
    <source>
        <dbReference type="Proteomes" id="UP001154078"/>
    </source>
</evidence>
<dbReference type="Pfam" id="PF13621">
    <property type="entry name" value="Cupin_8"/>
    <property type="match status" value="1"/>
</dbReference>
<evidence type="ECO:0000313" key="3">
    <source>
        <dbReference type="EMBL" id="CAH0557002.1"/>
    </source>
</evidence>
<dbReference type="OrthoDB" id="10063099at2759"/>
<dbReference type="PANTHER" id="PTHR12480">
    <property type="entry name" value="ARGININE DEMETHYLASE AND LYSYL-HYDROXYLASE JMJD"/>
    <property type="match status" value="1"/>
</dbReference>
<keyword evidence="4" id="KW-1185">Reference proteome</keyword>
<dbReference type="InterPro" id="IPR041667">
    <property type="entry name" value="Cupin_8"/>
</dbReference>
<protein>
    <recommendedName>
        <fullName evidence="2">Cupin-like domain-containing protein</fullName>
    </recommendedName>
</protein>
<name>A0A9P0FJ01_BRAAE</name>
<feature type="transmembrane region" description="Helical" evidence="1">
    <location>
        <begin position="43"/>
        <end position="62"/>
    </location>
</feature>
<keyword evidence="1" id="KW-1133">Transmembrane helix</keyword>
<evidence type="ECO:0000259" key="2">
    <source>
        <dbReference type="Pfam" id="PF13621"/>
    </source>
</evidence>
<dbReference type="PANTHER" id="PTHR12480:SF19">
    <property type="entry name" value="CUPIN-LIKE DOMAIN-CONTAINING PROTEIN"/>
    <property type="match status" value="1"/>
</dbReference>